<dbReference type="InterPro" id="IPR016135">
    <property type="entry name" value="UBQ-conjugating_enzyme/RWD"/>
</dbReference>
<gene>
    <name evidence="3" type="ORF">EHAR0213_LOCUS12353</name>
</gene>
<dbReference type="EMBL" id="HBII01029751">
    <property type="protein sequence ID" value="CAE0353437.1"/>
    <property type="molecule type" value="Transcribed_RNA"/>
</dbReference>
<dbReference type="AlphaFoldDB" id="A0A7S3JFC2"/>
<dbReference type="SUPFAM" id="SSF54495">
    <property type="entry name" value="UBC-like"/>
    <property type="match status" value="1"/>
</dbReference>
<organism evidence="3">
    <name type="scientific">Euplotes harpa</name>
    <dbReference type="NCBI Taxonomy" id="151035"/>
    <lineage>
        <taxon>Eukaryota</taxon>
        <taxon>Sar</taxon>
        <taxon>Alveolata</taxon>
        <taxon>Ciliophora</taxon>
        <taxon>Intramacronucleata</taxon>
        <taxon>Spirotrichea</taxon>
        <taxon>Hypotrichia</taxon>
        <taxon>Euplotida</taxon>
        <taxon>Euplotidae</taxon>
        <taxon>Euplotes</taxon>
    </lineage>
</organism>
<accession>A0A7S3JFC2</accession>
<dbReference type="Pfam" id="PF00179">
    <property type="entry name" value="UQ_con"/>
    <property type="match status" value="1"/>
</dbReference>
<dbReference type="FunFam" id="3.10.110.10:FF:000109">
    <property type="entry name" value="Ubiquitin-conjugating enzyme E2 J2-like"/>
    <property type="match status" value="1"/>
</dbReference>
<reference evidence="3" key="1">
    <citation type="submission" date="2021-01" db="EMBL/GenBank/DDBJ databases">
        <authorList>
            <person name="Corre E."/>
            <person name="Pelletier E."/>
            <person name="Niang G."/>
            <person name="Scheremetjew M."/>
            <person name="Finn R."/>
            <person name="Kale V."/>
            <person name="Holt S."/>
            <person name="Cochrane G."/>
            <person name="Meng A."/>
            <person name="Brown T."/>
            <person name="Cohen L."/>
        </authorList>
    </citation>
    <scope>NUCLEOTIDE SEQUENCE</scope>
    <source>
        <strain evidence="3">FSP1.4</strain>
    </source>
</reference>
<keyword evidence="1" id="KW-0812">Transmembrane</keyword>
<evidence type="ECO:0000313" key="3">
    <source>
        <dbReference type="EMBL" id="CAE0353437.1"/>
    </source>
</evidence>
<dbReference type="InterPro" id="IPR050113">
    <property type="entry name" value="Ub_conjugating_enzyme"/>
</dbReference>
<keyword evidence="1" id="KW-1133">Transmembrane helix</keyword>
<name>A0A7S3JFC2_9SPIT</name>
<dbReference type="Gene3D" id="3.10.110.10">
    <property type="entry name" value="Ubiquitin Conjugating Enzyme"/>
    <property type="match status" value="1"/>
</dbReference>
<feature type="transmembrane region" description="Helical" evidence="1">
    <location>
        <begin position="211"/>
        <end position="233"/>
    </location>
</feature>
<keyword evidence="1" id="KW-0472">Membrane</keyword>
<sequence length="236" mass="27276">MEKVTLKRIQKEYQGLQENPGLLPNAFVVPNSDNLLEWHFAVYGLDEPYKGGVYHGVVILPENYPKAPPGIKVLTPSGRFTVNYKLCLSISDWHPESWNPSWKIYQIILGLISVMSEDVEFGVGMIMESKEVRRQFAKDSIEYNLRNPMFKKLFEPYFSKLNIPVENGIDAKEKSEEEKHDEAKEVQHNDIVQEFERQHEYAEKKRTLIDYIVPIGCAFVTVSALGFAFYRLVKSK</sequence>
<feature type="domain" description="UBC core" evidence="2">
    <location>
        <begin position="4"/>
        <end position="156"/>
    </location>
</feature>
<dbReference type="PROSITE" id="PS50127">
    <property type="entry name" value="UBC_2"/>
    <property type="match status" value="1"/>
</dbReference>
<dbReference type="InterPro" id="IPR000608">
    <property type="entry name" value="UBC"/>
</dbReference>
<dbReference type="PANTHER" id="PTHR24067">
    <property type="entry name" value="UBIQUITIN-CONJUGATING ENZYME E2"/>
    <property type="match status" value="1"/>
</dbReference>
<evidence type="ECO:0000259" key="2">
    <source>
        <dbReference type="PROSITE" id="PS50127"/>
    </source>
</evidence>
<proteinExistence type="predicted"/>
<protein>
    <recommendedName>
        <fullName evidence="2">UBC core domain-containing protein</fullName>
    </recommendedName>
</protein>
<dbReference type="SMART" id="SM00212">
    <property type="entry name" value="UBCc"/>
    <property type="match status" value="1"/>
</dbReference>
<dbReference type="CDD" id="cd23799">
    <property type="entry name" value="UBCc_UBE2J"/>
    <property type="match status" value="1"/>
</dbReference>
<evidence type="ECO:0000256" key="1">
    <source>
        <dbReference type="SAM" id="Phobius"/>
    </source>
</evidence>